<comment type="caution">
    <text evidence="1">The sequence shown here is derived from an EMBL/GenBank/DDBJ whole genome shotgun (WGS) entry which is preliminary data.</text>
</comment>
<gene>
    <name evidence="1" type="ORF">L1987_38655</name>
</gene>
<name>A0ACB9HJU7_9ASTR</name>
<keyword evidence="2" id="KW-1185">Reference proteome</keyword>
<organism evidence="1 2">
    <name type="scientific">Smallanthus sonchifolius</name>
    <dbReference type="NCBI Taxonomy" id="185202"/>
    <lineage>
        <taxon>Eukaryota</taxon>
        <taxon>Viridiplantae</taxon>
        <taxon>Streptophyta</taxon>
        <taxon>Embryophyta</taxon>
        <taxon>Tracheophyta</taxon>
        <taxon>Spermatophyta</taxon>
        <taxon>Magnoliopsida</taxon>
        <taxon>eudicotyledons</taxon>
        <taxon>Gunneridae</taxon>
        <taxon>Pentapetalae</taxon>
        <taxon>asterids</taxon>
        <taxon>campanulids</taxon>
        <taxon>Asterales</taxon>
        <taxon>Asteraceae</taxon>
        <taxon>Asteroideae</taxon>
        <taxon>Heliantheae alliance</taxon>
        <taxon>Millerieae</taxon>
        <taxon>Smallanthus</taxon>
    </lineage>
</organism>
<evidence type="ECO:0000313" key="1">
    <source>
        <dbReference type="EMBL" id="KAI3795994.1"/>
    </source>
</evidence>
<evidence type="ECO:0000313" key="2">
    <source>
        <dbReference type="Proteomes" id="UP001056120"/>
    </source>
</evidence>
<sequence length="105" mass="12173">MSLNYHHYPESQLDYDVEENFSVHCRGYFVGCSENAIIALSLNHRHHHRPWSSSPSRTTTSLGVSSLRLSRRRHAVRGPCGCDKGLQIEDREGALWHLWRDFEDP</sequence>
<proteinExistence type="predicted"/>
<protein>
    <submittedName>
        <fullName evidence="1">Uncharacterized protein</fullName>
    </submittedName>
</protein>
<reference evidence="2" key="1">
    <citation type="journal article" date="2022" name="Mol. Ecol. Resour.">
        <title>The genomes of chicory, endive, great burdock and yacon provide insights into Asteraceae palaeo-polyploidization history and plant inulin production.</title>
        <authorList>
            <person name="Fan W."/>
            <person name="Wang S."/>
            <person name="Wang H."/>
            <person name="Wang A."/>
            <person name="Jiang F."/>
            <person name="Liu H."/>
            <person name="Zhao H."/>
            <person name="Xu D."/>
            <person name="Zhang Y."/>
        </authorList>
    </citation>
    <scope>NUCLEOTIDE SEQUENCE [LARGE SCALE GENOMIC DNA]</scope>
    <source>
        <strain evidence="2">cv. Yunnan</strain>
    </source>
</reference>
<accession>A0ACB9HJU7</accession>
<dbReference type="Proteomes" id="UP001056120">
    <property type="component" value="Linkage Group LG12"/>
</dbReference>
<dbReference type="EMBL" id="CM042029">
    <property type="protein sequence ID" value="KAI3795994.1"/>
    <property type="molecule type" value="Genomic_DNA"/>
</dbReference>
<reference evidence="1 2" key="2">
    <citation type="journal article" date="2022" name="Mol. Ecol. Resour.">
        <title>The genomes of chicory, endive, great burdock and yacon provide insights into Asteraceae paleo-polyploidization history and plant inulin production.</title>
        <authorList>
            <person name="Fan W."/>
            <person name="Wang S."/>
            <person name="Wang H."/>
            <person name="Wang A."/>
            <person name="Jiang F."/>
            <person name="Liu H."/>
            <person name="Zhao H."/>
            <person name="Xu D."/>
            <person name="Zhang Y."/>
        </authorList>
    </citation>
    <scope>NUCLEOTIDE SEQUENCE [LARGE SCALE GENOMIC DNA]</scope>
    <source>
        <strain evidence="2">cv. Yunnan</strain>
        <tissue evidence="1">Leaves</tissue>
    </source>
</reference>